<comment type="subunit">
    <text evidence="4">Oligomer (believed to be a pentamer but probably hexamer).</text>
</comment>
<dbReference type="GO" id="GO:0030145">
    <property type="term" value="F:manganese ion binding"/>
    <property type="evidence" value="ECO:0007669"/>
    <property type="project" value="UniProtKB-UniRule"/>
</dbReference>
<evidence type="ECO:0000256" key="2">
    <source>
        <dbReference type="ARBA" id="ARBA00004271"/>
    </source>
</evidence>
<evidence type="ECO:0000256" key="5">
    <source>
        <dbReference type="ARBA" id="ARBA00022523"/>
    </source>
</evidence>
<dbReference type="Gramene" id="OIT29944">
    <property type="protein sequence ID" value="OIT29944"/>
    <property type="gene ID" value="A4A49_14414"/>
</dbReference>
<proteinExistence type="inferred from homology"/>
<dbReference type="InterPro" id="IPR006045">
    <property type="entry name" value="Cupin_1"/>
</dbReference>
<evidence type="ECO:0000256" key="4">
    <source>
        <dbReference type="ARBA" id="ARBA00011268"/>
    </source>
</evidence>
<keyword evidence="6 13" id="KW-0964">Secreted</keyword>
<dbReference type="Pfam" id="PF00190">
    <property type="entry name" value="Cupin_1"/>
    <property type="match status" value="1"/>
</dbReference>
<gene>
    <name evidence="15" type="ORF">A4A49_14414</name>
</gene>
<reference evidence="15" key="1">
    <citation type="submission" date="2016-11" db="EMBL/GenBank/DDBJ databases">
        <title>The genome of Nicotiana attenuata.</title>
        <authorList>
            <person name="Xu S."/>
            <person name="Brockmoeller T."/>
            <person name="Gaquerel E."/>
            <person name="Navarro A."/>
            <person name="Kuhl H."/>
            <person name="Gase K."/>
            <person name="Ling Z."/>
            <person name="Zhou W."/>
            <person name="Kreitzer C."/>
            <person name="Stanke M."/>
            <person name="Tang H."/>
            <person name="Lyons E."/>
            <person name="Pandey P."/>
            <person name="Pandey S.P."/>
            <person name="Timmermann B."/>
            <person name="Baldwin I.T."/>
        </authorList>
    </citation>
    <scope>NUCLEOTIDE SEQUENCE [LARGE SCALE GENOMIC DNA]</scope>
    <source>
        <strain evidence="15">UT</strain>
    </source>
</reference>
<feature type="binding site" evidence="12">
    <location>
        <position position="143"/>
    </location>
    <ligand>
        <name>Mn(2+)</name>
        <dbReference type="ChEBI" id="CHEBI:29035"/>
    </ligand>
</feature>
<keyword evidence="16" id="KW-1185">Reference proteome</keyword>
<evidence type="ECO:0000256" key="11">
    <source>
        <dbReference type="PIRSR" id="PIRSR601929-1"/>
    </source>
</evidence>
<evidence type="ECO:0000256" key="9">
    <source>
        <dbReference type="ARBA" id="ARBA00023180"/>
    </source>
</evidence>
<evidence type="ECO:0000259" key="14">
    <source>
        <dbReference type="SMART" id="SM00835"/>
    </source>
</evidence>
<evidence type="ECO:0000256" key="12">
    <source>
        <dbReference type="PIRSR" id="PIRSR601929-2"/>
    </source>
</evidence>
<comment type="similarity">
    <text evidence="3 13">Belongs to the germin family.</text>
</comment>
<keyword evidence="8 13" id="KW-0732">Signal</keyword>
<dbReference type="InterPro" id="IPR014710">
    <property type="entry name" value="RmlC-like_jellyroll"/>
</dbReference>
<evidence type="ECO:0000256" key="13">
    <source>
        <dbReference type="RuleBase" id="RU366015"/>
    </source>
</evidence>
<keyword evidence="10 11" id="KW-0464">Manganese</keyword>
<dbReference type="SUPFAM" id="SSF51182">
    <property type="entry name" value="RmlC-like cupins"/>
    <property type="match status" value="1"/>
</dbReference>
<feature type="binding site" evidence="11">
    <location>
        <position position="104"/>
    </location>
    <ligand>
        <name>oxalate</name>
        <dbReference type="ChEBI" id="CHEBI:30623"/>
    </ligand>
</feature>
<comment type="caution">
    <text evidence="15">The sequence shown here is derived from an EMBL/GenBank/DDBJ whole genome shotgun (WGS) entry which is preliminary data.</text>
</comment>
<evidence type="ECO:0000313" key="15">
    <source>
        <dbReference type="EMBL" id="OIT29944.1"/>
    </source>
</evidence>
<dbReference type="GO" id="GO:0048046">
    <property type="term" value="C:apoplast"/>
    <property type="evidence" value="ECO:0007669"/>
    <property type="project" value="UniProtKB-SubCell"/>
</dbReference>
<organism evidence="15 16">
    <name type="scientific">Nicotiana attenuata</name>
    <name type="common">Coyote tobacco</name>
    <dbReference type="NCBI Taxonomy" id="49451"/>
    <lineage>
        <taxon>Eukaryota</taxon>
        <taxon>Viridiplantae</taxon>
        <taxon>Streptophyta</taxon>
        <taxon>Embryophyta</taxon>
        <taxon>Tracheophyta</taxon>
        <taxon>Spermatophyta</taxon>
        <taxon>Magnoliopsida</taxon>
        <taxon>eudicotyledons</taxon>
        <taxon>Gunneridae</taxon>
        <taxon>Pentapetalae</taxon>
        <taxon>asterids</taxon>
        <taxon>lamiids</taxon>
        <taxon>Solanales</taxon>
        <taxon>Solanaceae</taxon>
        <taxon>Nicotianoideae</taxon>
        <taxon>Nicotianeae</taxon>
        <taxon>Nicotiana</taxon>
    </lineage>
</organism>
<keyword evidence="5 13" id="KW-0052">Apoplast</keyword>
<protein>
    <recommendedName>
        <fullName evidence="13">Germin-like protein</fullName>
    </recommendedName>
</protein>
<feature type="signal peptide" evidence="13">
    <location>
        <begin position="1"/>
        <end position="24"/>
    </location>
</feature>
<feature type="chain" id="PRO_5019613600" description="Germin-like protein" evidence="13">
    <location>
        <begin position="25"/>
        <end position="205"/>
    </location>
</feature>
<feature type="binding site" evidence="11">
    <location>
        <position position="94"/>
    </location>
    <ligand>
        <name>oxalate</name>
        <dbReference type="ChEBI" id="CHEBI:30623"/>
    </ligand>
</feature>
<evidence type="ECO:0000256" key="8">
    <source>
        <dbReference type="ARBA" id="ARBA00022729"/>
    </source>
</evidence>
<dbReference type="PRINTS" id="PR00325">
    <property type="entry name" value="GERMIN"/>
</dbReference>
<dbReference type="CDD" id="cd02241">
    <property type="entry name" value="cupin_OxOx"/>
    <property type="match status" value="1"/>
</dbReference>
<keyword evidence="9" id="KW-0325">Glycoprotein</keyword>
<sequence length="205" mass="22389">MDFTKYFLLLISLFVVGISRIANASDPDILSDFILLENQTSACGDFFTYTGMRGIVHKVQTTFAVTKASLAEFPALNGQSVSLAMLQFPPGAVNPPHTHPRASELLFLVKGVLEVGFIDTKNVLYKQKLRAGDMFIFPKGLVHYQYNRNHYKQAVAISAFGSATVGTVSLPLSIFGTDINDIVLSKSLKTDVGTIEKIKAGFPKP</sequence>
<feature type="domain" description="Cupin type-1" evidence="14">
    <location>
        <begin position="53"/>
        <end position="196"/>
    </location>
</feature>
<evidence type="ECO:0000256" key="3">
    <source>
        <dbReference type="ARBA" id="ARBA00007456"/>
    </source>
</evidence>
<feature type="binding site" evidence="12">
    <location>
        <position position="99"/>
    </location>
    <ligand>
        <name>Mn(2+)</name>
        <dbReference type="ChEBI" id="CHEBI:29035"/>
    </ligand>
</feature>
<dbReference type="KEGG" id="nau:109210675"/>
<evidence type="ECO:0000256" key="10">
    <source>
        <dbReference type="ARBA" id="ARBA00023211"/>
    </source>
</evidence>
<comment type="function">
    <text evidence="1">May play a role in plant defense. Probably has no oxalate oxidase activity even if the active site is conserved.</text>
</comment>
<dbReference type="OrthoDB" id="1546383at2759"/>
<dbReference type="AlphaFoldDB" id="A0A314KMH3"/>
<dbReference type="Proteomes" id="UP000187609">
    <property type="component" value="Unassembled WGS sequence"/>
</dbReference>
<evidence type="ECO:0000256" key="7">
    <source>
        <dbReference type="ARBA" id="ARBA00022723"/>
    </source>
</evidence>
<dbReference type="Gene3D" id="2.60.120.10">
    <property type="entry name" value="Jelly Rolls"/>
    <property type="match status" value="1"/>
</dbReference>
<evidence type="ECO:0000256" key="6">
    <source>
        <dbReference type="ARBA" id="ARBA00022525"/>
    </source>
</evidence>
<dbReference type="InterPro" id="IPR011051">
    <property type="entry name" value="RmlC_Cupin_sf"/>
</dbReference>
<keyword evidence="7 11" id="KW-0479">Metal-binding</keyword>
<dbReference type="InterPro" id="IPR001929">
    <property type="entry name" value="Germin"/>
</dbReference>
<evidence type="ECO:0000313" key="16">
    <source>
        <dbReference type="Proteomes" id="UP000187609"/>
    </source>
</evidence>
<feature type="binding site" evidence="12">
    <location>
        <position position="97"/>
    </location>
    <ligand>
        <name>Mn(2+)</name>
        <dbReference type="ChEBI" id="CHEBI:29035"/>
    </ligand>
</feature>
<dbReference type="PANTHER" id="PTHR31238">
    <property type="entry name" value="GERMIN-LIKE PROTEIN SUBFAMILY 3 MEMBER 3"/>
    <property type="match status" value="1"/>
</dbReference>
<dbReference type="EMBL" id="MJEQ01001645">
    <property type="protein sequence ID" value="OIT29944.1"/>
    <property type="molecule type" value="Genomic_DNA"/>
</dbReference>
<evidence type="ECO:0000256" key="1">
    <source>
        <dbReference type="ARBA" id="ARBA00003629"/>
    </source>
</evidence>
<comment type="subcellular location">
    <subcellularLocation>
        <location evidence="2 13">Secreted</location>
        <location evidence="2 13">Extracellular space</location>
        <location evidence="2 13">Apoplast</location>
    </subcellularLocation>
</comment>
<dbReference type="SMR" id="A0A314KMH3"/>
<feature type="binding site" evidence="11">
    <location>
        <position position="99"/>
    </location>
    <ligand>
        <name>oxalate</name>
        <dbReference type="ChEBI" id="CHEBI:30623"/>
    </ligand>
</feature>
<dbReference type="FunFam" id="2.60.120.10:FF:000098">
    <property type="entry name" value="Germin-like protein 9-3"/>
    <property type="match status" value="1"/>
</dbReference>
<name>A0A314KMH3_NICAT</name>
<dbReference type="SMART" id="SM00835">
    <property type="entry name" value="Cupin_1"/>
    <property type="match status" value="1"/>
</dbReference>
<accession>A0A314KMH3</accession>
<feature type="binding site" evidence="12">
    <location>
        <position position="104"/>
    </location>
    <ligand>
        <name>Mn(2+)</name>
        <dbReference type="ChEBI" id="CHEBI:29035"/>
    </ligand>
</feature>